<accession>A0ABD0L9Y5</accession>
<evidence type="ECO:0000256" key="3">
    <source>
        <dbReference type="ARBA" id="ARBA00022729"/>
    </source>
</evidence>
<comment type="caution">
    <text evidence="7">The sequence shown here is derived from an EMBL/GenBank/DDBJ whole genome shotgun (WGS) entry which is preliminary data.</text>
</comment>
<organism evidence="7 8">
    <name type="scientific">Batillaria attramentaria</name>
    <dbReference type="NCBI Taxonomy" id="370345"/>
    <lineage>
        <taxon>Eukaryota</taxon>
        <taxon>Metazoa</taxon>
        <taxon>Spiralia</taxon>
        <taxon>Lophotrochozoa</taxon>
        <taxon>Mollusca</taxon>
        <taxon>Gastropoda</taxon>
        <taxon>Caenogastropoda</taxon>
        <taxon>Sorbeoconcha</taxon>
        <taxon>Cerithioidea</taxon>
        <taxon>Batillariidae</taxon>
        <taxon>Batillaria</taxon>
    </lineage>
</organism>
<dbReference type="InterPro" id="IPR000157">
    <property type="entry name" value="TIR_dom"/>
</dbReference>
<dbReference type="EMBL" id="JACVVK020000069">
    <property type="protein sequence ID" value="KAK7496178.1"/>
    <property type="molecule type" value="Genomic_DNA"/>
</dbReference>
<gene>
    <name evidence="7" type="ORF">BaRGS_00012588</name>
</gene>
<proteinExistence type="inferred from homology"/>
<dbReference type="SUPFAM" id="SSF52058">
    <property type="entry name" value="L domain-like"/>
    <property type="match status" value="3"/>
</dbReference>
<feature type="domain" description="TIR" evidence="6">
    <location>
        <begin position="752"/>
        <end position="900"/>
    </location>
</feature>
<dbReference type="Gene3D" id="3.40.50.10140">
    <property type="entry name" value="Toll/interleukin-1 receptor homology (TIR) domain"/>
    <property type="match status" value="1"/>
</dbReference>
<evidence type="ECO:0000256" key="1">
    <source>
        <dbReference type="ARBA" id="ARBA00009634"/>
    </source>
</evidence>
<dbReference type="InterPro" id="IPR032675">
    <property type="entry name" value="LRR_dom_sf"/>
</dbReference>
<dbReference type="SUPFAM" id="SSF52200">
    <property type="entry name" value="Toll/Interleukin receptor TIR domain"/>
    <property type="match status" value="1"/>
</dbReference>
<evidence type="ECO:0000256" key="4">
    <source>
        <dbReference type="ARBA" id="ARBA00022737"/>
    </source>
</evidence>
<evidence type="ECO:0000313" key="7">
    <source>
        <dbReference type="EMBL" id="KAK7496178.1"/>
    </source>
</evidence>
<protein>
    <recommendedName>
        <fullName evidence="6">TIR domain-containing protein</fullName>
    </recommendedName>
</protein>
<dbReference type="PROSITE" id="PS51450">
    <property type="entry name" value="LRR"/>
    <property type="match status" value="3"/>
</dbReference>
<reference evidence="7 8" key="1">
    <citation type="journal article" date="2023" name="Sci. Data">
        <title>Genome assembly of the Korean intertidal mud-creeper Batillaria attramentaria.</title>
        <authorList>
            <person name="Patra A.K."/>
            <person name="Ho P.T."/>
            <person name="Jun S."/>
            <person name="Lee S.J."/>
            <person name="Kim Y."/>
            <person name="Won Y.J."/>
        </authorList>
    </citation>
    <scope>NUCLEOTIDE SEQUENCE [LARGE SCALE GENOMIC DNA]</scope>
    <source>
        <strain evidence="7">Wonlab-2016</strain>
    </source>
</reference>
<evidence type="ECO:0000256" key="5">
    <source>
        <dbReference type="SAM" id="SignalP"/>
    </source>
</evidence>
<dbReference type="InterPro" id="IPR035897">
    <property type="entry name" value="Toll_tir_struct_dom_sf"/>
</dbReference>
<dbReference type="SMART" id="SM00364">
    <property type="entry name" value="LRR_BAC"/>
    <property type="match status" value="6"/>
</dbReference>
<sequence length="903" mass="102906">MTPPERHAVCLRIVLVTLASLPIASTKCMFREIPGDGTHAQCSYRRLTRLPETWPDHVVSLNASTNNLTNVQRLNNPYLKQLRSLDISHNYITAVPDDAFQHVPQLQELDLSYNVLLTLSQNAFRGLLHLTRLVLRHTDLYALPDMLLSHVPHLVTLDLSQNSLPTVPSSALSHTTQLTFLDLGYNKLATVMNHSMAELSQLKKLSLRNNQLSRLEPAAFSGLQQLQNLDLSYNHLLLGHGAYPPGVFSPLVALQSLHINYNDHTYNGSYPENVLALRSLKNLSIDVFHDAKFGEGFSMLTSLTCLKLGHICNLRRLKNETFAAFKNSSLEIVQIECDLTFIEACTFCYFPHLKVLRVSFGRHLTTSSVLLALYGLQNHTMSEITLISSHRAEPTVLEASNTKFLNNICVNMLTIHGQITAIKRDAFQINSQLDICLQHIDLSENAITIIPNSLVVKFALFLLRNMKTMIGRNQLTHHSHRRSDGLRPDNLKYYEPLGPHGVLHFRIPPSLEVLDMSAAMDHLGWIPHYLDIPTGGNLTTLNMSYVGIWNCMTTITGLTALRSLDLSGNNDCVVLSEDIFDHMPTLQCLRLADMRLDQRFIMENGTRVLRTLGLLDHLDLSDNDLYRLPTDLLRAQPRLRTLSLTGNRFQEVPTDLSLQTHLSVLDLSNNMLPTLLPHERRLLDTLARNHTLQLRMRKNPLSCTCSGLDFVRWLALTLLGLVLTFVISRNWTYVRYAWRVLRHLQLPKRLDFRKDVLLGHADADLELAMRVRDCLRDEQGVRVLLPYEEILPGDIWTEKILQLVDDSWKILLVVTRELLQDRWAGFLVNHAQRSISDIMPDRVIVVFMEQPANLAQGQPDHPARVSMERLLRMVPERNVFHVHRDIPPNHPVWDRLTQLIQQQ</sequence>
<dbReference type="InterPro" id="IPR001611">
    <property type="entry name" value="Leu-rich_rpt"/>
</dbReference>
<dbReference type="Pfam" id="PF13855">
    <property type="entry name" value="LRR_8"/>
    <property type="match status" value="2"/>
</dbReference>
<keyword evidence="3 5" id="KW-0732">Signal</keyword>
<dbReference type="Proteomes" id="UP001519460">
    <property type="component" value="Unassembled WGS sequence"/>
</dbReference>
<dbReference type="PANTHER" id="PTHR24373">
    <property type="entry name" value="SLIT RELATED LEUCINE-RICH REPEAT NEURONAL PROTEIN"/>
    <property type="match status" value="1"/>
</dbReference>
<dbReference type="InterPro" id="IPR050328">
    <property type="entry name" value="Dev_Immune_Receptor"/>
</dbReference>
<evidence type="ECO:0000259" key="6">
    <source>
        <dbReference type="PROSITE" id="PS50104"/>
    </source>
</evidence>
<dbReference type="Pfam" id="PF13676">
    <property type="entry name" value="TIR_2"/>
    <property type="match status" value="1"/>
</dbReference>
<dbReference type="PROSITE" id="PS50104">
    <property type="entry name" value="TIR"/>
    <property type="match status" value="1"/>
</dbReference>
<feature type="signal peptide" evidence="5">
    <location>
        <begin position="1"/>
        <end position="26"/>
    </location>
</feature>
<keyword evidence="2" id="KW-0433">Leucine-rich repeat</keyword>
<keyword evidence="8" id="KW-1185">Reference proteome</keyword>
<dbReference type="PANTHER" id="PTHR24373:SF275">
    <property type="entry name" value="TIR DOMAIN-CONTAINING PROTEIN"/>
    <property type="match status" value="1"/>
</dbReference>
<name>A0ABD0L9Y5_9CAEN</name>
<dbReference type="Gene3D" id="3.80.10.10">
    <property type="entry name" value="Ribonuclease Inhibitor"/>
    <property type="match status" value="3"/>
</dbReference>
<dbReference type="AlphaFoldDB" id="A0ABD0L9Y5"/>
<evidence type="ECO:0000313" key="8">
    <source>
        <dbReference type="Proteomes" id="UP001519460"/>
    </source>
</evidence>
<dbReference type="InterPro" id="IPR003591">
    <property type="entry name" value="Leu-rich_rpt_typical-subtyp"/>
</dbReference>
<comment type="similarity">
    <text evidence="1">Belongs to the Toll-like receptor family.</text>
</comment>
<evidence type="ECO:0000256" key="2">
    <source>
        <dbReference type="ARBA" id="ARBA00022614"/>
    </source>
</evidence>
<feature type="chain" id="PRO_5044865517" description="TIR domain-containing protein" evidence="5">
    <location>
        <begin position="27"/>
        <end position="903"/>
    </location>
</feature>
<dbReference type="SMART" id="SM00369">
    <property type="entry name" value="LRR_TYP"/>
    <property type="match status" value="12"/>
</dbReference>
<keyword evidence="4" id="KW-0677">Repeat</keyword>